<accession>A0A841C6V5</accession>
<proteinExistence type="predicted"/>
<reference evidence="1 2" key="1">
    <citation type="submission" date="2020-08" db="EMBL/GenBank/DDBJ databases">
        <title>Genomic Encyclopedia of Type Strains, Phase IV (KMG-IV): sequencing the most valuable type-strain genomes for metagenomic binning, comparative biology and taxonomic classification.</title>
        <authorList>
            <person name="Goeker M."/>
        </authorList>
    </citation>
    <scope>NUCLEOTIDE SEQUENCE [LARGE SCALE GENOMIC DNA]</scope>
    <source>
        <strain evidence="1 2">DSM 14925</strain>
    </source>
</reference>
<evidence type="ECO:0000313" key="2">
    <source>
        <dbReference type="Proteomes" id="UP000562464"/>
    </source>
</evidence>
<organism evidence="1 2">
    <name type="scientific">Lactovum miscens</name>
    <dbReference type="NCBI Taxonomy" id="190387"/>
    <lineage>
        <taxon>Bacteria</taxon>
        <taxon>Bacillati</taxon>
        <taxon>Bacillota</taxon>
        <taxon>Bacilli</taxon>
        <taxon>Lactobacillales</taxon>
        <taxon>Streptococcaceae</taxon>
        <taxon>Lactovum</taxon>
    </lineage>
</organism>
<dbReference type="Proteomes" id="UP000562464">
    <property type="component" value="Unassembled WGS sequence"/>
</dbReference>
<dbReference type="EMBL" id="JACHHV010000012">
    <property type="protein sequence ID" value="MBB5888017.1"/>
    <property type="molecule type" value="Genomic_DNA"/>
</dbReference>
<name>A0A841C6V5_9LACT</name>
<comment type="caution">
    <text evidence="1">The sequence shown here is derived from an EMBL/GenBank/DDBJ whole genome shotgun (WGS) entry which is preliminary data.</text>
</comment>
<dbReference type="AlphaFoldDB" id="A0A841C6V5"/>
<dbReference type="RefSeq" id="WP_183539683.1">
    <property type="nucleotide sequence ID" value="NZ_DASWOY010000050.1"/>
</dbReference>
<sequence>MSKFWKFGLGLAVGAAAGAGLYMAYQKNEDDLRRDLVDAVRTHFDLEEIDVVWLFDEPIREGVFAGGLNLSSGKSISFEIEEKSQKIIKEEKEEIVE</sequence>
<keyword evidence="2" id="KW-1185">Reference proteome</keyword>
<evidence type="ECO:0000313" key="1">
    <source>
        <dbReference type="EMBL" id="MBB5888017.1"/>
    </source>
</evidence>
<gene>
    <name evidence="1" type="ORF">HNQ37_000907</name>
</gene>
<protein>
    <submittedName>
        <fullName evidence="1">Uncharacterized protein</fullName>
    </submittedName>
</protein>